<keyword evidence="2" id="KW-1185">Reference proteome</keyword>
<evidence type="ECO:0000313" key="1">
    <source>
        <dbReference type="EMBL" id="MED6260511.1"/>
    </source>
</evidence>
<name>A0ABU7CC43_9TELE</name>
<comment type="caution">
    <text evidence="1">The sequence shown here is derived from an EMBL/GenBank/DDBJ whole genome shotgun (WGS) entry which is preliminary data.</text>
</comment>
<reference evidence="1 2" key="1">
    <citation type="submission" date="2021-07" db="EMBL/GenBank/DDBJ databases">
        <authorList>
            <person name="Palmer J.M."/>
        </authorList>
    </citation>
    <scope>NUCLEOTIDE SEQUENCE [LARGE SCALE GENOMIC DNA]</scope>
    <source>
        <strain evidence="1 2">AT_MEX2019</strain>
        <tissue evidence="1">Muscle</tissue>
    </source>
</reference>
<organism evidence="1 2">
    <name type="scientific">Ataeniobius toweri</name>
    <dbReference type="NCBI Taxonomy" id="208326"/>
    <lineage>
        <taxon>Eukaryota</taxon>
        <taxon>Metazoa</taxon>
        <taxon>Chordata</taxon>
        <taxon>Craniata</taxon>
        <taxon>Vertebrata</taxon>
        <taxon>Euteleostomi</taxon>
        <taxon>Actinopterygii</taxon>
        <taxon>Neopterygii</taxon>
        <taxon>Teleostei</taxon>
        <taxon>Neoteleostei</taxon>
        <taxon>Acanthomorphata</taxon>
        <taxon>Ovalentaria</taxon>
        <taxon>Atherinomorphae</taxon>
        <taxon>Cyprinodontiformes</taxon>
        <taxon>Goodeidae</taxon>
        <taxon>Ataeniobius</taxon>
    </lineage>
</organism>
<dbReference type="EMBL" id="JAHUTI010088955">
    <property type="protein sequence ID" value="MED6260511.1"/>
    <property type="molecule type" value="Genomic_DNA"/>
</dbReference>
<gene>
    <name evidence="1" type="ORF">ATANTOWER_020803</name>
</gene>
<sequence>MIWTVFMWVKNDVGGQDGKQKIEFCLLIEDEAFPPFPFSFAGWSEGVPHPTVSFWLPFSPIDLTQSPATPREPMAQRHTASFVEEIHRFRLTADSADKNMSPVFPYCPQQTCCSRCVTFRKLDEL</sequence>
<protein>
    <submittedName>
        <fullName evidence="1">Uncharacterized protein</fullName>
    </submittedName>
</protein>
<dbReference type="Proteomes" id="UP001345963">
    <property type="component" value="Unassembled WGS sequence"/>
</dbReference>
<proteinExistence type="predicted"/>
<evidence type="ECO:0000313" key="2">
    <source>
        <dbReference type="Proteomes" id="UP001345963"/>
    </source>
</evidence>
<accession>A0ABU7CC43</accession>